<gene>
    <name evidence="8" type="ORF">B0J12DRAFT_767613</name>
</gene>
<proteinExistence type="inferred from homology"/>
<comment type="similarity">
    <text evidence="1 6">Belongs to the peptidase S10 family.</text>
</comment>
<feature type="chain" id="PRO_5044982722" description="Carboxypeptidase" evidence="6">
    <location>
        <begin position="21"/>
        <end position="568"/>
    </location>
</feature>
<dbReference type="InterPro" id="IPR029058">
    <property type="entry name" value="AB_hydrolase_fold"/>
</dbReference>
<feature type="region of interest" description="Disordered" evidence="7">
    <location>
        <begin position="35"/>
        <end position="57"/>
    </location>
</feature>
<dbReference type="Proteomes" id="UP000774617">
    <property type="component" value="Unassembled WGS sequence"/>
</dbReference>
<organism evidence="8 9">
    <name type="scientific">Macrophomina phaseolina</name>
    <dbReference type="NCBI Taxonomy" id="35725"/>
    <lineage>
        <taxon>Eukaryota</taxon>
        <taxon>Fungi</taxon>
        <taxon>Dikarya</taxon>
        <taxon>Ascomycota</taxon>
        <taxon>Pezizomycotina</taxon>
        <taxon>Dothideomycetes</taxon>
        <taxon>Dothideomycetes incertae sedis</taxon>
        <taxon>Botryosphaeriales</taxon>
        <taxon>Botryosphaeriaceae</taxon>
        <taxon>Macrophomina</taxon>
    </lineage>
</organism>
<evidence type="ECO:0000256" key="2">
    <source>
        <dbReference type="ARBA" id="ARBA00022645"/>
    </source>
</evidence>
<keyword evidence="6" id="KW-0732">Signal</keyword>
<keyword evidence="4 6" id="KW-0378">Hydrolase</keyword>
<evidence type="ECO:0000256" key="5">
    <source>
        <dbReference type="ARBA" id="ARBA00023180"/>
    </source>
</evidence>
<dbReference type="InterPro" id="IPR018202">
    <property type="entry name" value="Ser_caboxypep_ser_AS"/>
</dbReference>
<evidence type="ECO:0000256" key="3">
    <source>
        <dbReference type="ARBA" id="ARBA00022670"/>
    </source>
</evidence>
<accession>A0ABQ8FXR2</accession>
<dbReference type="PANTHER" id="PTHR11802:SF479">
    <property type="entry name" value="CARBOXYPEPTIDASE"/>
    <property type="match status" value="1"/>
</dbReference>
<dbReference type="GO" id="GO:0004180">
    <property type="term" value="F:carboxypeptidase activity"/>
    <property type="evidence" value="ECO:0007669"/>
    <property type="project" value="UniProtKB-KW"/>
</dbReference>
<dbReference type="Pfam" id="PF00450">
    <property type="entry name" value="Peptidase_S10"/>
    <property type="match status" value="1"/>
</dbReference>
<dbReference type="InterPro" id="IPR001563">
    <property type="entry name" value="Peptidase_S10"/>
</dbReference>
<dbReference type="SUPFAM" id="SSF53474">
    <property type="entry name" value="alpha/beta-Hydrolases"/>
    <property type="match status" value="1"/>
</dbReference>
<keyword evidence="5" id="KW-0325">Glycoprotein</keyword>
<dbReference type="Gene3D" id="3.40.50.1820">
    <property type="entry name" value="alpha/beta hydrolase"/>
    <property type="match status" value="1"/>
</dbReference>
<protein>
    <recommendedName>
        <fullName evidence="6">Carboxypeptidase</fullName>
        <ecNumber evidence="6">3.4.16.-</ecNumber>
    </recommendedName>
</protein>
<feature type="signal peptide" evidence="6">
    <location>
        <begin position="1"/>
        <end position="20"/>
    </location>
</feature>
<comment type="caution">
    <text evidence="8">The sequence shown here is derived from an EMBL/GenBank/DDBJ whole genome shotgun (WGS) entry which is preliminary data.</text>
</comment>
<feature type="region of interest" description="Disordered" evidence="7">
    <location>
        <begin position="536"/>
        <end position="568"/>
    </location>
</feature>
<evidence type="ECO:0000256" key="1">
    <source>
        <dbReference type="ARBA" id="ARBA00009431"/>
    </source>
</evidence>
<evidence type="ECO:0000256" key="6">
    <source>
        <dbReference type="RuleBase" id="RU361156"/>
    </source>
</evidence>
<dbReference type="PROSITE" id="PS00131">
    <property type="entry name" value="CARBOXYPEPT_SER_SER"/>
    <property type="match status" value="1"/>
</dbReference>
<evidence type="ECO:0000313" key="8">
    <source>
        <dbReference type="EMBL" id="KAH7032395.1"/>
    </source>
</evidence>
<dbReference type="EC" id="3.4.16.-" evidence="6"/>
<keyword evidence="3 6" id="KW-0645">Protease</keyword>
<keyword evidence="9" id="KW-1185">Reference proteome</keyword>
<sequence>MHCPLHSILSILILLPLSLGKLPSLDRLHAAHLRARSDRQTPHQGDENDHLLAPRTDDAESKWLNDRTAPFSVNRTGFPNVSFELPESYAGLLPIDEGSGRELFFWFVPSENKAAEAEVVIWLNGGPGCSSLLGFSQENGPFNWMSGLYEPVRNHYAWNNLSNIVWIEQPVGTGYTRGQPNATSEDDIVRQFSGFWKSFVDLFELHNSKIYITGESYAGMYVPYIADYFLNQSDTTYFNVSGIMIYDPAINHDVVLQDAPVLSLIENNRNAFPFNNSFDEYIRNRSSACGFDDLLVEGLKFPPDGHFDLPKGAFPNGSATHDCTTWDDAATAAFYLNPCFNYYQVTQLCPIPWDVMGFPSSIFYLPSGYPGTYFNRSEVKSALNVPQDANWTTCSDKPVFIGGADNSSDLSAPSGLNGGPLARVTERTNNVIIGTGNLDMVIITNGTLISLNNMTWNGAQGFSKPPDEPFYVPDHDIPSVESMAGIGILGSWGADRGLTYVAVELSGHAVPGFAQSAGYRHLELLLGRIANFSDTSPFTTQPDYPQPDGPLGKGTSPPQQACEGDELE</sequence>
<reference evidence="8 9" key="1">
    <citation type="journal article" date="2021" name="Nat. Commun.">
        <title>Genetic determinants of endophytism in the Arabidopsis root mycobiome.</title>
        <authorList>
            <person name="Mesny F."/>
            <person name="Miyauchi S."/>
            <person name="Thiergart T."/>
            <person name="Pickel B."/>
            <person name="Atanasova L."/>
            <person name="Karlsson M."/>
            <person name="Huettel B."/>
            <person name="Barry K.W."/>
            <person name="Haridas S."/>
            <person name="Chen C."/>
            <person name="Bauer D."/>
            <person name="Andreopoulos W."/>
            <person name="Pangilinan J."/>
            <person name="LaButti K."/>
            <person name="Riley R."/>
            <person name="Lipzen A."/>
            <person name="Clum A."/>
            <person name="Drula E."/>
            <person name="Henrissat B."/>
            <person name="Kohler A."/>
            <person name="Grigoriev I.V."/>
            <person name="Martin F.M."/>
            <person name="Hacquard S."/>
        </authorList>
    </citation>
    <scope>NUCLEOTIDE SEQUENCE [LARGE SCALE GENOMIC DNA]</scope>
    <source>
        <strain evidence="8 9">MPI-SDFR-AT-0080</strain>
    </source>
</reference>
<evidence type="ECO:0000256" key="7">
    <source>
        <dbReference type="SAM" id="MobiDB-lite"/>
    </source>
</evidence>
<evidence type="ECO:0000313" key="9">
    <source>
        <dbReference type="Proteomes" id="UP000774617"/>
    </source>
</evidence>
<dbReference type="PRINTS" id="PR00724">
    <property type="entry name" value="CRBOXYPTASEC"/>
</dbReference>
<name>A0ABQ8FXR2_9PEZI</name>
<evidence type="ECO:0000256" key="4">
    <source>
        <dbReference type="ARBA" id="ARBA00022801"/>
    </source>
</evidence>
<dbReference type="EMBL" id="JAGTJR010000040">
    <property type="protein sequence ID" value="KAH7032395.1"/>
    <property type="molecule type" value="Genomic_DNA"/>
</dbReference>
<keyword evidence="2 6" id="KW-0121">Carboxypeptidase</keyword>
<dbReference type="PANTHER" id="PTHR11802">
    <property type="entry name" value="SERINE PROTEASE FAMILY S10 SERINE CARBOXYPEPTIDASE"/>
    <property type="match status" value="1"/>
</dbReference>